<dbReference type="Proteomes" id="UP001499882">
    <property type="component" value="Unassembled WGS sequence"/>
</dbReference>
<sequence>MPTPTRSRRPVSLRTRGAVACAVLLLATGCSSTPPEIDGPDLPAAQDAACRALVAALPDTLVGEKAVEVTGATAYGAAWGDPAIVLTCGVVAVDISDVPQCVEADGIGWLVSDEDAEGDRDATFTADGYRPRVRLEVPEDYLPEQGASALAELAAPLKQHLKKTVSCLSVSDF</sequence>
<feature type="signal peptide" evidence="1">
    <location>
        <begin position="1"/>
        <end position="32"/>
    </location>
</feature>
<proteinExistence type="predicted"/>
<feature type="chain" id="PRO_5046297005" description="DUF3515 domain-containing protein" evidence="1">
    <location>
        <begin position="33"/>
        <end position="173"/>
    </location>
</feature>
<reference evidence="3" key="1">
    <citation type="journal article" date="2019" name="Int. J. Syst. Evol. Microbiol.">
        <title>The Global Catalogue of Microorganisms (GCM) 10K type strain sequencing project: providing services to taxonomists for standard genome sequencing and annotation.</title>
        <authorList>
            <consortium name="The Broad Institute Genomics Platform"/>
            <consortium name="The Broad Institute Genome Sequencing Center for Infectious Disease"/>
            <person name="Wu L."/>
            <person name="Ma J."/>
        </authorList>
    </citation>
    <scope>NUCLEOTIDE SEQUENCE [LARGE SCALE GENOMIC DNA]</scope>
    <source>
        <strain evidence="3">JCM 18532</strain>
    </source>
</reference>
<evidence type="ECO:0000256" key="1">
    <source>
        <dbReference type="SAM" id="SignalP"/>
    </source>
</evidence>
<dbReference type="EMBL" id="BAABKN010000005">
    <property type="protein sequence ID" value="GAA4725716.1"/>
    <property type="molecule type" value="Genomic_DNA"/>
</dbReference>
<evidence type="ECO:0000313" key="3">
    <source>
        <dbReference type="Proteomes" id="UP001499882"/>
    </source>
</evidence>
<dbReference type="PROSITE" id="PS51257">
    <property type="entry name" value="PROKAR_LIPOPROTEIN"/>
    <property type="match status" value="1"/>
</dbReference>
<keyword evidence="3" id="KW-1185">Reference proteome</keyword>
<keyword evidence="1" id="KW-0732">Signal</keyword>
<gene>
    <name evidence="2" type="ORF">GCM10023350_05480</name>
</gene>
<accession>A0ABP8YB19</accession>
<dbReference type="Pfam" id="PF12028">
    <property type="entry name" value="DUF3515"/>
    <property type="match status" value="1"/>
</dbReference>
<organism evidence="2 3">
    <name type="scientific">Nocardioides endophyticus</name>
    <dbReference type="NCBI Taxonomy" id="1353775"/>
    <lineage>
        <taxon>Bacteria</taxon>
        <taxon>Bacillati</taxon>
        <taxon>Actinomycetota</taxon>
        <taxon>Actinomycetes</taxon>
        <taxon>Propionibacteriales</taxon>
        <taxon>Nocardioidaceae</taxon>
        <taxon>Nocardioides</taxon>
    </lineage>
</organism>
<comment type="caution">
    <text evidence="2">The sequence shown here is derived from an EMBL/GenBank/DDBJ whole genome shotgun (WGS) entry which is preliminary data.</text>
</comment>
<dbReference type="InterPro" id="IPR021903">
    <property type="entry name" value="DUF3515"/>
</dbReference>
<evidence type="ECO:0000313" key="2">
    <source>
        <dbReference type="EMBL" id="GAA4725716.1"/>
    </source>
</evidence>
<protein>
    <recommendedName>
        <fullName evidence="4">DUF3515 domain-containing protein</fullName>
    </recommendedName>
</protein>
<evidence type="ECO:0008006" key="4">
    <source>
        <dbReference type="Google" id="ProtNLM"/>
    </source>
</evidence>
<name>A0ABP8YB19_9ACTN</name>